<dbReference type="AlphaFoldDB" id="A0A0T5NUU8"/>
<dbReference type="Proteomes" id="UP000051295">
    <property type="component" value="Unassembled WGS sequence"/>
</dbReference>
<gene>
    <name evidence="2" type="ORF">XM53_11275</name>
</gene>
<accession>A0A0T5NUU8</accession>
<dbReference type="STRING" id="1641875.XM53_11275"/>
<keyword evidence="1" id="KW-0732">Signal</keyword>
<dbReference type="OrthoDB" id="7745485at2"/>
<reference evidence="2 3" key="1">
    <citation type="submission" date="2015-04" db="EMBL/GenBank/DDBJ databases">
        <title>The draft genome sequence of Roseovarius sp.R12b.</title>
        <authorList>
            <person name="Li G."/>
            <person name="Lai Q."/>
            <person name="Shao Z."/>
            <person name="Yan P."/>
        </authorList>
    </citation>
    <scope>NUCLEOTIDE SEQUENCE [LARGE SCALE GENOMIC DNA]</scope>
    <source>
        <strain evidence="2 3">R12B</strain>
    </source>
</reference>
<sequence>MTSAKLFAAALLGLLPSAALAQANTLDAATTKCIFDTPGGENLHVTVKYDAGNRATMLIRKKPGATDATVQAYRACVAANTASRGKLVAPSDPVVVPAGSAKPVRVYRKKGVNGLCPPHAPVLYRGTIYCIGNQS</sequence>
<dbReference type="EMBL" id="LAXJ01000009">
    <property type="protein sequence ID" value="KRS12641.1"/>
    <property type="molecule type" value="Genomic_DNA"/>
</dbReference>
<dbReference type="RefSeq" id="WP_057793321.1">
    <property type="nucleotide sequence ID" value="NZ_LAXJ01000009.1"/>
</dbReference>
<comment type="caution">
    <text evidence="2">The sequence shown here is derived from an EMBL/GenBank/DDBJ whole genome shotgun (WGS) entry which is preliminary data.</text>
</comment>
<organism evidence="2 3">
    <name type="scientific">Roseovarius atlanticus</name>
    <dbReference type="NCBI Taxonomy" id="1641875"/>
    <lineage>
        <taxon>Bacteria</taxon>
        <taxon>Pseudomonadati</taxon>
        <taxon>Pseudomonadota</taxon>
        <taxon>Alphaproteobacteria</taxon>
        <taxon>Rhodobacterales</taxon>
        <taxon>Roseobacteraceae</taxon>
        <taxon>Roseovarius</taxon>
    </lineage>
</organism>
<feature type="signal peptide" evidence="1">
    <location>
        <begin position="1"/>
        <end position="21"/>
    </location>
</feature>
<keyword evidence="3" id="KW-1185">Reference proteome</keyword>
<proteinExistence type="predicted"/>
<name>A0A0T5NUU8_9RHOB</name>
<dbReference type="PATRIC" id="fig|1641875.4.peg.4672"/>
<evidence type="ECO:0000313" key="3">
    <source>
        <dbReference type="Proteomes" id="UP000051295"/>
    </source>
</evidence>
<evidence type="ECO:0000256" key="1">
    <source>
        <dbReference type="SAM" id="SignalP"/>
    </source>
</evidence>
<evidence type="ECO:0000313" key="2">
    <source>
        <dbReference type="EMBL" id="KRS12641.1"/>
    </source>
</evidence>
<protein>
    <submittedName>
        <fullName evidence="2">Uncharacterized protein</fullName>
    </submittedName>
</protein>
<feature type="chain" id="PRO_5006663931" evidence="1">
    <location>
        <begin position="22"/>
        <end position="135"/>
    </location>
</feature>